<dbReference type="Pfam" id="PF25043">
    <property type="entry name" value="DUF7788"/>
    <property type="match status" value="1"/>
</dbReference>
<organism evidence="4 5">
    <name type="scientific">Septoria linicola</name>
    <dbReference type="NCBI Taxonomy" id="215465"/>
    <lineage>
        <taxon>Eukaryota</taxon>
        <taxon>Fungi</taxon>
        <taxon>Dikarya</taxon>
        <taxon>Ascomycota</taxon>
        <taxon>Pezizomycotina</taxon>
        <taxon>Dothideomycetes</taxon>
        <taxon>Dothideomycetidae</taxon>
        <taxon>Mycosphaerellales</taxon>
        <taxon>Mycosphaerellaceae</taxon>
        <taxon>Septoria</taxon>
    </lineage>
</organism>
<dbReference type="EMBL" id="CP099429">
    <property type="protein sequence ID" value="USW58956.1"/>
    <property type="molecule type" value="Genomic_DNA"/>
</dbReference>
<feature type="domain" description="DUF2828" evidence="2">
    <location>
        <begin position="101"/>
        <end position="543"/>
    </location>
</feature>
<gene>
    <name evidence="4" type="ORF">Slin15195_G122750</name>
</gene>
<evidence type="ECO:0000313" key="4">
    <source>
        <dbReference type="EMBL" id="USW58956.1"/>
    </source>
</evidence>
<dbReference type="InterPro" id="IPR056690">
    <property type="entry name" value="DUF7788"/>
</dbReference>
<reference evidence="4" key="1">
    <citation type="submission" date="2022-06" db="EMBL/GenBank/DDBJ databases">
        <title>Complete genome sequences of two strains of the flax pathogen Septoria linicola.</title>
        <authorList>
            <person name="Lapalu N."/>
            <person name="Simon A."/>
            <person name="Demenou B."/>
            <person name="Paumier D."/>
            <person name="Guillot M.-P."/>
            <person name="Gout L."/>
            <person name="Valade R."/>
        </authorList>
    </citation>
    <scope>NUCLEOTIDE SEQUENCE</scope>
    <source>
        <strain evidence="4">SE15195</strain>
    </source>
</reference>
<sequence length="799" mass="89480">MADAPQTQHSMLQSKFPVSVPEMPELKYAKDEFMAYLKSLSTSNLDNIRKLSVTDIETPGDGDAKNGRTVQDAPQSAFMKGLLSSKKVVPSFDEQDGKMLTDNRDVSHRTSGEPLVDLFYELQEGTAESTLSKLLDAAWAADPDATLKLIWNARSIHLGKSNRNAFYRAVGWLYQEHPVTLLTNLQWLVRPIIQKKAPKPDQNTKPKDEGIVNVKEEDYDSDFTMIDDDAEIIESKDSKKRKLSEMESDDAEFDVKFGVAHGYWKDLLNILVLAARDELRLGGTPRSILNTEKPKEKKYKRDWTEGKKKETNKERHEAVEKKLSEDPKYKALHLCVARLFAAQLKLDLARLEKGNKSDIKKVTLAGKWAPSNKGMHDQHTTIVSSIAELLHPLDTVCPDVDPADRDLYLKHARNAYQTKTLSTLRKQLEIVERNITGKTFEQINYDRVPSLAMKQHQSTFAKKDFDRFDKYIDDVAQGKAKISGVVLLPSVMVAEALGSNFSNSTCGAGINERIQQKLQEVAAKTTSGQWGALVQRIKDSGTLADSIAVCDVSGSMYAPRFADGTRPMDASIGLSLLIAEVTKPPFGGSFITFDSEPQILRVGGESDTRSFAEKVRYISSAPWGMSTDFVAVFETLILPMAVKNKLKQEDMVKQVFVFSDMQFDAATRDDDRWATSYERIQDEYKKHGYEMPKLIFWNLAGSHTADHVFGRLGGNMPKPVTADQEGTALVSGYSQGQLKMFLDKGQFEDAEDEETIETKDMGEDGEEIVKSTKKAKDDPLATVRKAISHDAYRMLKVVD</sequence>
<dbReference type="PIRSF" id="PIRSF015417">
    <property type="entry name" value="T31B5_30_vWA"/>
    <property type="match status" value="1"/>
</dbReference>
<dbReference type="OrthoDB" id="1149618at2759"/>
<dbReference type="Gene3D" id="3.40.50.410">
    <property type="entry name" value="von Willebrand factor, type A domain"/>
    <property type="match status" value="1"/>
</dbReference>
<dbReference type="PANTHER" id="PTHR31373">
    <property type="entry name" value="OS06G0652100 PROTEIN"/>
    <property type="match status" value="1"/>
</dbReference>
<evidence type="ECO:0000259" key="3">
    <source>
        <dbReference type="Pfam" id="PF25043"/>
    </source>
</evidence>
<feature type="region of interest" description="Disordered" evidence="1">
    <location>
        <begin position="299"/>
        <end position="319"/>
    </location>
</feature>
<dbReference type="AlphaFoldDB" id="A0A9Q9B8E6"/>
<dbReference type="Proteomes" id="UP001056384">
    <property type="component" value="Chromosome 12"/>
</dbReference>
<name>A0A9Q9B8E6_9PEZI</name>
<dbReference type="SUPFAM" id="SSF53300">
    <property type="entry name" value="vWA-like"/>
    <property type="match status" value="1"/>
</dbReference>
<protein>
    <submittedName>
        <fullName evidence="4">von Willebrand factor A-like domain superfamily</fullName>
    </submittedName>
</protein>
<feature type="domain" description="DUF7788" evidence="3">
    <location>
        <begin position="545"/>
        <end position="787"/>
    </location>
</feature>
<dbReference type="Pfam" id="PF11443">
    <property type="entry name" value="DUF2828"/>
    <property type="match status" value="1"/>
</dbReference>
<accession>A0A9Q9B8E6</accession>
<dbReference type="InterPro" id="IPR058580">
    <property type="entry name" value="DUF2828"/>
</dbReference>
<evidence type="ECO:0000313" key="5">
    <source>
        <dbReference type="Proteomes" id="UP001056384"/>
    </source>
</evidence>
<evidence type="ECO:0000256" key="1">
    <source>
        <dbReference type="SAM" id="MobiDB-lite"/>
    </source>
</evidence>
<dbReference type="PANTHER" id="PTHR31373:SF27">
    <property type="entry name" value="TROVE DOMAIN-CONTAINING PROTEIN"/>
    <property type="match status" value="1"/>
</dbReference>
<evidence type="ECO:0000259" key="2">
    <source>
        <dbReference type="Pfam" id="PF11443"/>
    </source>
</evidence>
<dbReference type="InterPro" id="IPR036465">
    <property type="entry name" value="vWFA_dom_sf"/>
</dbReference>
<dbReference type="InterPro" id="IPR011205">
    <property type="entry name" value="UCP015417_vWA"/>
</dbReference>
<keyword evidence="5" id="KW-1185">Reference proteome</keyword>
<proteinExistence type="predicted"/>